<dbReference type="RefSeq" id="WP_345625121.1">
    <property type="nucleotide sequence ID" value="NZ_BAABJR010000001.1"/>
</dbReference>
<name>A0ABP9SW78_9ACTN</name>
<protein>
    <recommendedName>
        <fullName evidence="4">SUKH-4 family immunity protein</fullName>
    </recommendedName>
</protein>
<feature type="region of interest" description="Disordered" evidence="1">
    <location>
        <begin position="1"/>
        <end position="27"/>
    </location>
</feature>
<dbReference type="InterPro" id="IPR025851">
    <property type="entry name" value="SUKH-4"/>
</dbReference>
<sequence length="385" mass="41477">MITLTEAQLDPHVTHAPSRRRLTGPGLPDASGVLTCASLARDGLVTVTDAMGDPDGRLARELRDQLVIGELLGHDGTTADWLLLDGASGGISTTYFLHDRPDLMDREPLAPSLRALAGFATAVDELAGLRGQFASYANRHGPQAVAEASRQLLAVFEEGMAGGEPAPLWRMSALIRPLALVAGPGKRSGLTLDLPPRLLDEEFGVGGIVRFEEVDFPAALTHEPTRRFLREVGLPEDGLWFSLDTDVPLPTLEEFWADDPRAEPLPAGADRLIRLGYLLEDTSLVVDGATGAVLCWSEAEALLRPLNADISTLAFTLWLIHREKSLDAEHDLSEAYEQLADTMARTLAAVDPVACAPATGTTPTDDGWRYWPEMFEDQAGGGLYA</sequence>
<evidence type="ECO:0000313" key="3">
    <source>
        <dbReference type="Proteomes" id="UP001499878"/>
    </source>
</evidence>
<comment type="caution">
    <text evidence="2">The sequence shown here is derived from an EMBL/GenBank/DDBJ whole genome shotgun (WGS) entry which is preliminary data.</text>
</comment>
<accession>A0ABP9SW78</accession>
<dbReference type="Pfam" id="PF14435">
    <property type="entry name" value="SUKH-4"/>
    <property type="match status" value="1"/>
</dbReference>
<dbReference type="EMBL" id="BAABJR010000001">
    <property type="protein sequence ID" value="GAA5203014.1"/>
    <property type="molecule type" value="Genomic_DNA"/>
</dbReference>
<proteinExistence type="predicted"/>
<organism evidence="2 3">
    <name type="scientific">Streptomyces thinghirensis</name>
    <dbReference type="NCBI Taxonomy" id="551547"/>
    <lineage>
        <taxon>Bacteria</taxon>
        <taxon>Bacillati</taxon>
        <taxon>Actinomycetota</taxon>
        <taxon>Actinomycetes</taxon>
        <taxon>Kitasatosporales</taxon>
        <taxon>Streptomycetaceae</taxon>
        <taxon>Streptomyces</taxon>
    </lineage>
</organism>
<dbReference type="Proteomes" id="UP001499878">
    <property type="component" value="Unassembled WGS sequence"/>
</dbReference>
<keyword evidence="3" id="KW-1185">Reference proteome</keyword>
<reference evidence="3" key="1">
    <citation type="journal article" date="2019" name="Int. J. Syst. Evol. Microbiol.">
        <title>The Global Catalogue of Microorganisms (GCM) 10K type strain sequencing project: providing services to taxonomists for standard genome sequencing and annotation.</title>
        <authorList>
            <consortium name="The Broad Institute Genomics Platform"/>
            <consortium name="The Broad Institute Genome Sequencing Center for Infectious Disease"/>
            <person name="Wu L."/>
            <person name="Ma J."/>
        </authorList>
    </citation>
    <scope>NUCLEOTIDE SEQUENCE [LARGE SCALE GENOMIC DNA]</scope>
    <source>
        <strain evidence="3">JCM 18306</strain>
    </source>
</reference>
<evidence type="ECO:0000313" key="2">
    <source>
        <dbReference type="EMBL" id="GAA5203014.1"/>
    </source>
</evidence>
<evidence type="ECO:0000256" key="1">
    <source>
        <dbReference type="SAM" id="MobiDB-lite"/>
    </source>
</evidence>
<gene>
    <name evidence="2" type="ORF">GCM10023323_00120</name>
</gene>
<evidence type="ECO:0008006" key="4">
    <source>
        <dbReference type="Google" id="ProtNLM"/>
    </source>
</evidence>